<dbReference type="InterPro" id="IPR050540">
    <property type="entry name" value="F-actin_Monoox_Mical"/>
</dbReference>
<organism evidence="8 9">
    <name type="scientific">Acanthochromis polyacanthus</name>
    <name type="common">spiny chromis</name>
    <dbReference type="NCBI Taxonomy" id="80966"/>
    <lineage>
        <taxon>Eukaryota</taxon>
        <taxon>Metazoa</taxon>
        <taxon>Chordata</taxon>
        <taxon>Craniata</taxon>
        <taxon>Vertebrata</taxon>
        <taxon>Euteleostomi</taxon>
        <taxon>Actinopterygii</taxon>
        <taxon>Neopterygii</taxon>
        <taxon>Teleostei</taxon>
        <taxon>Neoteleostei</taxon>
        <taxon>Acanthomorphata</taxon>
        <taxon>Ovalentaria</taxon>
        <taxon>Pomacentridae</taxon>
        <taxon>Acanthochromis</taxon>
    </lineage>
</organism>
<dbReference type="GeneTree" id="ENSGT00940000161027"/>
<dbReference type="SMART" id="SM01203">
    <property type="entry name" value="DUF3585"/>
    <property type="match status" value="1"/>
</dbReference>
<dbReference type="PANTHER" id="PTHR23167:SF42">
    <property type="entry name" value="EH DOMAIN-BINDING PROTEIN 1-LIKE PROTEIN 1"/>
    <property type="match status" value="1"/>
</dbReference>
<reference evidence="8" key="2">
    <citation type="submission" date="2025-09" db="UniProtKB">
        <authorList>
            <consortium name="Ensembl"/>
        </authorList>
    </citation>
    <scope>IDENTIFICATION</scope>
</reference>
<sequence>MKLEKERKEMERKEREEMERKERERVEREKEERKKLEKVREEMERKNRERFEKEQEEVVKKLEKLRVEMERKEKEEAERKEKEWLEREQEEERKRFEMEREEMDRKEREKEERKKLEKERKEMEKRQQEERERADAEAKLKKESEERKKGEEEERRKKEKNRKSDKEEESLHGLLKNQSNNGPPLREAELDDIAYDEGLQVNVEESVSKSDPKQLKTVTPNAKASLVSTTAADSVPAAKPINVTSEESVRAAKKAMDNPGLRSVKKGASHLKHAAIPVWLREEEEDEEVEYERGQEDLGSVWLAELYMEGEAGLKHRPADVPDGGQKKPTDTHITSLHHCEIKTSRLPTLPEEEISNLKTPEPVPVVREEADGKDDTTEGLVTSSQSLLQWCQNITSGYQGVKVTNFSTSWRNGLAFCAILHHFHPDKINFDKLDSHDIKLNNKKAFDGFEALGISRLLEPSDMVLLSVPDRLIVMTYLSQIRSHFTNQELSVLQIEHNSSQSSYGLALSGPAPTNVDAAAFCMARLNEGVSLEEGGSSTLVVPPPRTKRLGKVDDPISPIPPPRSATKGVKSGSAQDDNTVTISATENTNNTELQSAAENQPPKQEEETMDTSQYVLSELAALETEQKHIDSRAAVVERRLRSLMETGSDRDEEERLIQEWFTLVNKKNALIRRQDHLELLQEEQDLERRFELLTRELRVMMAIEDWQKSSTQQQREQLLLQELVSLVNQRDEIIRDIDAKERGALEEDERLERGLEMRRKKYNNKEKCVLQ</sequence>
<dbReference type="PANTHER" id="PTHR23167">
    <property type="entry name" value="CALPONIN HOMOLOGY DOMAIN-CONTAINING PROTEIN DDB_G0272472-RELATED"/>
    <property type="match status" value="1"/>
</dbReference>
<name>A0A3Q1EEV7_9TELE</name>
<feature type="compositionally biased region" description="Polar residues" evidence="5">
    <location>
        <begin position="216"/>
        <end position="232"/>
    </location>
</feature>
<evidence type="ECO:0000259" key="6">
    <source>
        <dbReference type="PROSITE" id="PS50021"/>
    </source>
</evidence>
<feature type="domain" description="BMERB" evidence="7">
    <location>
        <begin position="604"/>
        <end position="755"/>
    </location>
</feature>
<dbReference type="Ensembl" id="ENSAPOT00000013898.1">
    <property type="protein sequence ID" value="ENSAPOP00000002178.1"/>
    <property type="gene ID" value="ENSAPOG00000003549.1"/>
</dbReference>
<feature type="compositionally biased region" description="Basic and acidic residues" evidence="5">
    <location>
        <begin position="247"/>
        <end position="256"/>
    </location>
</feature>
<feature type="domain" description="Calponin-homology (CH)" evidence="6">
    <location>
        <begin position="382"/>
        <end position="487"/>
    </location>
</feature>
<dbReference type="CDD" id="cd21198">
    <property type="entry name" value="CH_EHBP"/>
    <property type="match status" value="1"/>
</dbReference>
<evidence type="ECO:0000313" key="8">
    <source>
        <dbReference type="Ensembl" id="ENSAPOP00000002178.1"/>
    </source>
</evidence>
<evidence type="ECO:0000256" key="3">
    <source>
        <dbReference type="ARBA" id="ARBA00022753"/>
    </source>
</evidence>
<evidence type="ECO:0000256" key="4">
    <source>
        <dbReference type="ARBA" id="ARBA00023054"/>
    </source>
</evidence>
<dbReference type="SMART" id="SM00033">
    <property type="entry name" value="CH"/>
    <property type="match status" value="1"/>
</dbReference>
<dbReference type="PROSITE" id="PS50021">
    <property type="entry name" value="CH"/>
    <property type="match status" value="1"/>
</dbReference>
<dbReference type="AlphaFoldDB" id="A0A3Q1EEV7"/>
<dbReference type="InterPro" id="IPR036872">
    <property type="entry name" value="CH_dom_sf"/>
</dbReference>
<evidence type="ECO:0000256" key="1">
    <source>
        <dbReference type="ARBA" id="ARBA00004177"/>
    </source>
</evidence>
<feature type="compositionally biased region" description="Basic and acidic residues" evidence="5">
    <location>
        <begin position="70"/>
        <end position="171"/>
    </location>
</feature>
<feature type="region of interest" description="Disordered" evidence="5">
    <location>
        <begin position="70"/>
        <end position="268"/>
    </location>
</feature>
<dbReference type="PROSITE" id="PS51848">
    <property type="entry name" value="BMERB"/>
    <property type="match status" value="1"/>
</dbReference>
<keyword evidence="9" id="KW-1185">Reference proteome</keyword>
<dbReference type="InterPro" id="IPR001715">
    <property type="entry name" value="CH_dom"/>
</dbReference>
<dbReference type="FunFam" id="1.10.418.10:FF:000023">
    <property type="entry name" value="EH domain-binding protein 1 isoform X1"/>
    <property type="match status" value="1"/>
</dbReference>
<keyword evidence="4" id="KW-0175">Coiled coil</keyword>
<dbReference type="SUPFAM" id="SSF47576">
    <property type="entry name" value="Calponin-homology domain, CH-domain"/>
    <property type="match status" value="1"/>
</dbReference>
<keyword evidence="2" id="KW-0597">Phosphoprotein</keyword>
<dbReference type="GO" id="GO:0005768">
    <property type="term" value="C:endosome"/>
    <property type="evidence" value="ECO:0007669"/>
    <property type="project" value="UniProtKB-SubCell"/>
</dbReference>
<proteinExistence type="predicted"/>
<protein>
    <submittedName>
        <fullName evidence="8">EH domain-binding protein 1-like protein 1</fullName>
    </submittedName>
</protein>
<evidence type="ECO:0000256" key="5">
    <source>
        <dbReference type="SAM" id="MobiDB-lite"/>
    </source>
</evidence>
<evidence type="ECO:0000259" key="7">
    <source>
        <dbReference type="PROSITE" id="PS51848"/>
    </source>
</evidence>
<comment type="subcellular location">
    <subcellularLocation>
        <location evidence="1">Endosome</location>
    </subcellularLocation>
</comment>
<dbReference type="Gene3D" id="1.10.418.10">
    <property type="entry name" value="Calponin-like domain"/>
    <property type="match status" value="1"/>
</dbReference>
<dbReference type="InterPro" id="IPR022735">
    <property type="entry name" value="bMERB_dom"/>
</dbReference>
<keyword evidence="3" id="KW-0967">Endosome</keyword>
<feature type="region of interest" description="Disordered" evidence="5">
    <location>
        <begin position="536"/>
        <end position="612"/>
    </location>
</feature>
<dbReference type="Proteomes" id="UP000257200">
    <property type="component" value="Unplaced"/>
</dbReference>
<evidence type="ECO:0000313" key="9">
    <source>
        <dbReference type="Proteomes" id="UP000257200"/>
    </source>
</evidence>
<dbReference type="Pfam" id="PF12130">
    <property type="entry name" value="bMERB_dom"/>
    <property type="match status" value="1"/>
</dbReference>
<dbReference type="Pfam" id="PF00307">
    <property type="entry name" value="CH"/>
    <property type="match status" value="1"/>
</dbReference>
<feature type="region of interest" description="Disordered" evidence="5">
    <location>
        <begin position="1"/>
        <end position="35"/>
    </location>
</feature>
<feature type="compositionally biased region" description="Polar residues" evidence="5">
    <location>
        <begin position="574"/>
        <end position="604"/>
    </location>
</feature>
<reference evidence="8" key="1">
    <citation type="submission" date="2025-08" db="UniProtKB">
        <authorList>
            <consortium name="Ensembl"/>
        </authorList>
    </citation>
    <scope>IDENTIFICATION</scope>
</reference>
<evidence type="ECO:0000256" key="2">
    <source>
        <dbReference type="ARBA" id="ARBA00022553"/>
    </source>
</evidence>
<accession>A0A3Q1EEV7</accession>